<protein>
    <submittedName>
        <fullName evidence="1">RxLR effector candidate protein</fullName>
    </submittedName>
</protein>
<proteinExistence type="evidence at transcript level"/>
<dbReference type="EMBL" id="AB922291">
    <property type="protein sequence ID" value="BAP68866.1"/>
    <property type="molecule type" value="mRNA"/>
</dbReference>
<gene>
    <name evidence="1" type="primary">HaRxL150</name>
</gene>
<reference evidence="1" key="1">
    <citation type="journal article" date="2014" name="PLoS Pathog.">
        <title>Expression profiling during Arabidopsis/downy mildew interaction reveals a highly-expressed effector that attenuates responses to salicylic acid.</title>
        <authorList>
            <person name="Asai S."/>
            <person name="Rallapalli G."/>
            <person name="Piquerez S.J.M."/>
            <person name="Caillaud M.C."/>
            <person name="Furzer O.J."/>
            <person name="Ishaque N."/>
            <person name="Wirthmueller L."/>
            <person name="Fabro G."/>
            <person name="Shirasu K."/>
            <person name="Jones J.D.G."/>
        </authorList>
    </citation>
    <scope>NUCLEOTIDE SEQUENCE</scope>
    <source>
        <strain evidence="1">Emoy2</strain>
    </source>
</reference>
<accession>A0A090B8G1</accession>
<sequence length="69" mass="8043">MSRYLLCLVLTTRSRFGICPWKRTLRLLCLLMGKTARQNWTCHRSCCSSIRVRLTSRSCIFIRSAQVCS</sequence>
<evidence type="ECO:0000313" key="1">
    <source>
        <dbReference type="EMBL" id="BAP68866.1"/>
    </source>
</evidence>
<dbReference type="AlphaFoldDB" id="A0A090B8G1"/>
<name>A0A090B8G1_HYAAE</name>
<organism evidence="1">
    <name type="scientific">Hyaloperonospora arabidopsidis (strain Emoy2)</name>
    <name type="common">Downy mildew agent</name>
    <name type="synonym">Peronospora arabidopsidis</name>
    <dbReference type="NCBI Taxonomy" id="559515"/>
    <lineage>
        <taxon>Eukaryota</taxon>
        <taxon>Sar</taxon>
        <taxon>Stramenopiles</taxon>
        <taxon>Oomycota</taxon>
        <taxon>Peronosporomycetes</taxon>
        <taxon>Peronosporales</taxon>
        <taxon>Peronosporaceae</taxon>
        <taxon>Hyaloperonospora</taxon>
    </lineage>
</organism>